<reference evidence="1 2" key="1">
    <citation type="submission" date="2023-07" db="EMBL/GenBank/DDBJ databases">
        <title>Sequencing the genomes of 1000 actinobacteria strains.</title>
        <authorList>
            <person name="Klenk H.-P."/>
        </authorList>
    </citation>
    <scope>NUCLEOTIDE SEQUENCE [LARGE SCALE GENOMIC DNA]</scope>
    <source>
        <strain evidence="1 2">DSM 41600</strain>
    </source>
</reference>
<proteinExistence type="predicted"/>
<accession>A0ABT9KUX7</accession>
<sequence>MRREALDHAPIVNEAHARHVLAAYERHYNEHRPPSAQSVTTRRP</sequence>
<evidence type="ECO:0000313" key="1">
    <source>
        <dbReference type="EMBL" id="MDP9611196.1"/>
    </source>
</evidence>
<dbReference type="EMBL" id="JAURUE010000001">
    <property type="protein sequence ID" value="MDP9611196.1"/>
    <property type="molecule type" value="Genomic_DNA"/>
</dbReference>
<dbReference type="Proteomes" id="UP001234880">
    <property type="component" value="Unassembled WGS sequence"/>
</dbReference>
<gene>
    <name evidence="1" type="ORF">JOF35_003473</name>
</gene>
<evidence type="ECO:0008006" key="3">
    <source>
        <dbReference type="Google" id="ProtNLM"/>
    </source>
</evidence>
<evidence type="ECO:0000313" key="2">
    <source>
        <dbReference type="Proteomes" id="UP001234880"/>
    </source>
</evidence>
<comment type="caution">
    <text evidence="1">The sequence shown here is derived from an EMBL/GenBank/DDBJ whole genome shotgun (WGS) entry which is preliminary data.</text>
</comment>
<organism evidence="1 2">
    <name type="scientific">Streptomyces demainii</name>
    <dbReference type="NCBI Taxonomy" id="588122"/>
    <lineage>
        <taxon>Bacteria</taxon>
        <taxon>Bacillati</taxon>
        <taxon>Actinomycetota</taxon>
        <taxon>Actinomycetes</taxon>
        <taxon>Kitasatosporales</taxon>
        <taxon>Streptomycetaceae</taxon>
        <taxon>Streptomyces</taxon>
    </lineage>
</organism>
<keyword evidence="2" id="KW-1185">Reference proteome</keyword>
<protein>
    <recommendedName>
        <fullName evidence="3">Integrase catalytic domain-containing protein</fullName>
    </recommendedName>
</protein>
<name>A0ABT9KUX7_9ACTN</name>